<accession>A0A9D2PZX4</accession>
<sequence>SARADFPERPPMAVLRRFVVPVIWMLLLGVIALALVKMAFFPSADASATQDPVIPGAEFDEYALVAAESGDISSTLELSGTVEADEGAPLKATTSGEVDRIWRHDGDTVTEGERVLQVRYPVEPDPLPETAAEPAAGADGADAAAQQPAPTSTATEYRYVDLVASASGTLTDMEVQEQDELTEGDVVATLSPGTYSIRAGLTPEQQLSLLDVELEATATVPTTQDPVACTAPSIDEDEPGTGDEQPAAEAPVDPAEEGLYDEGEPAETGGGTSLAQLTCPVPADVKVVPGLEVAVSVALGSRSDVLTVPTTAVEGEASTGTVYVLDEETGEPAPAEVELGLRQDGRVEITDGLEEGQEILEFVPGVDAPNQDEGMAW</sequence>
<dbReference type="GO" id="GO:1990281">
    <property type="term" value="C:efflux pump complex"/>
    <property type="evidence" value="ECO:0007669"/>
    <property type="project" value="TreeGrafter"/>
</dbReference>
<dbReference type="Gene3D" id="2.40.50.100">
    <property type="match status" value="1"/>
</dbReference>
<feature type="compositionally biased region" description="Low complexity" evidence="1">
    <location>
        <begin position="128"/>
        <end position="152"/>
    </location>
</feature>
<keyword evidence="2" id="KW-0812">Transmembrane</keyword>
<name>A0A9D2PZX4_9MICO</name>
<evidence type="ECO:0000313" key="4">
    <source>
        <dbReference type="Proteomes" id="UP000823854"/>
    </source>
</evidence>
<reference evidence="3" key="1">
    <citation type="journal article" date="2021" name="PeerJ">
        <title>Extensive microbial diversity within the chicken gut microbiome revealed by metagenomics and culture.</title>
        <authorList>
            <person name="Gilroy R."/>
            <person name="Ravi A."/>
            <person name="Getino M."/>
            <person name="Pursley I."/>
            <person name="Horton D.L."/>
            <person name="Alikhan N.F."/>
            <person name="Baker D."/>
            <person name="Gharbi K."/>
            <person name="Hall N."/>
            <person name="Watson M."/>
            <person name="Adriaenssens E.M."/>
            <person name="Foster-Nyarko E."/>
            <person name="Jarju S."/>
            <person name="Secka A."/>
            <person name="Antonio M."/>
            <person name="Oren A."/>
            <person name="Chaudhuri R.R."/>
            <person name="La Ragione R."/>
            <person name="Hildebrand F."/>
            <person name="Pallen M.J."/>
        </authorList>
    </citation>
    <scope>NUCLEOTIDE SEQUENCE</scope>
    <source>
        <strain evidence="3">CHK130-7132</strain>
    </source>
</reference>
<organism evidence="3 4">
    <name type="scientific">Candidatus Brachybacterium intestinipullorum</name>
    <dbReference type="NCBI Taxonomy" id="2838512"/>
    <lineage>
        <taxon>Bacteria</taxon>
        <taxon>Bacillati</taxon>
        <taxon>Actinomycetota</taxon>
        <taxon>Actinomycetes</taxon>
        <taxon>Micrococcales</taxon>
        <taxon>Dermabacteraceae</taxon>
        <taxon>Brachybacterium</taxon>
    </lineage>
</organism>
<evidence type="ECO:0000313" key="3">
    <source>
        <dbReference type="EMBL" id="HJC70274.1"/>
    </source>
</evidence>
<dbReference type="Gene3D" id="2.40.420.20">
    <property type="match status" value="1"/>
</dbReference>
<dbReference type="PANTHER" id="PTHR30469">
    <property type="entry name" value="MULTIDRUG RESISTANCE PROTEIN MDTA"/>
    <property type="match status" value="1"/>
</dbReference>
<gene>
    <name evidence="3" type="ORF">H9932_11470</name>
</gene>
<keyword evidence="2" id="KW-0472">Membrane</keyword>
<dbReference type="AlphaFoldDB" id="A0A9D2PZX4"/>
<feature type="compositionally biased region" description="Acidic residues" evidence="1">
    <location>
        <begin position="254"/>
        <end position="265"/>
    </location>
</feature>
<comment type="caution">
    <text evidence="3">The sequence shown here is derived from an EMBL/GenBank/DDBJ whole genome shotgun (WGS) entry which is preliminary data.</text>
</comment>
<protein>
    <submittedName>
        <fullName evidence="3">Efflux RND transporter periplasmic adaptor subunit</fullName>
    </submittedName>
</protein>
<reference evidence="3" key="2">
    <citation type="submission" date="2021-04" db="EMBL/GenBank/DDBJ databases">
        <authorList>
            <person name="Gilroy R."/>
        </authorList>
    </citation>
    <scope>NUCLEOTIDE SEQUENCE</scope>
    <source>
        <strain evidence="3">CHK130-7132</strain>
    </source>
</reference>
<feature type="region of interest" description="Disordered" evidence="1">
    <location>
        <begin position="225"/>
        <end position="273"/>
    </location>
</feature>
<dbReference type="Proteomes" id="UP000823854">
    <property type="component" value="Unassembled WGS sequence"/>
</dbReference>
<feature type="transmembrane region" description="Helical" evidence="2">
    <location>
        <begin position="18"/>
        <end position="40"/>
    </location>
</feature>
<feature type="non-terminal residue" evidence="3">
    <location>
        <position position="1"/>
    </location>
</feature>
<evidence type="ECO:0000256" key="2">
    <source>
        <dbReference type="SAM" id="Phobius"/>
    </source>
</evidence>
<evidence type="ECO:0000256" key="1">
    <source>
        <dbReference type="SAM" id="MobiDB-lite"/>
    </source>
</evidence>
<feature type="compositionally biased region" description="Low complexity" evidence="1">
    <location>
        <begin position="244"/>
        <end position="253"/>
    </location>
</feature>
<proteinExistence type="predicted"/>
<feature type="region of interest" description="Disordered" evidence="1">
    <location>
        <begin position="124"/>
        <end position="152"/>
    </location>
</feature>
<dbReference type="EMBL" id="DWWC01000235">
    <property type="protein sequence ID" value="HJC70274.1"/>
    <property type="molecule type" value="Genomic_DNA"/>
</dbReference>
<keyword evidence="2" id="KW-1133">Transmembrane helix</keyword>
<dbReference type="GO" id="GO:0015562">
    <property type="term" value="F:efflux transmembrane transporter activity"/>
    <property type="evidence" value="ECO:0007669"/>
    <property type="project" value="TreeGrafter"/>
</dbReference>